<keyword evidence="7" id="KW-1185">Reference proteome</keyword>
<gene>
    <name evidence="6" type="ORF">B0A49_12216</name>
</gene>
<feature type="region of interest" description="Disordered" evidence="5">
    <location>
        <begin position="177"/>
        <end position="257"/>
    </location>
</feature>
<feature type="region of interest" description="Disordered" evidence="5">
    <location>
        <begin position="1"/>
        <end position="126"/>
    </location>
</feature>
<proteinExistence type="predicted"/>
<dbReference type="GO" id="GO:0003677">
    <property type="term" value="F:DNA binding"/>
    <property type="evidence" value="ECO:0007669"/>
    <property type="project" value="UniProtKB-KW"/>
</dbReference>
<accession>A0A4U0W8I6</accession>
<dbReference type="InterPro" id="IPR050987">
    <property type="entry name" value="AtrR-like"/>
</dbReference>
<dbReference type="STRING" id="331657.A0A4U0W8I6"/>
<feature type="compositionally biased region" description="Polar residues" evidence="5">
    <location>
        <begin position="1"/>
        <end position="14"/>
    </location>
</feature>
<keyword evidence="2" id="KW-0479">Metal-binding</keyword>
<evidence type="ECO:0000256" key="2">
    <source>
        <dbReference type="ARBA" id="ARBA00022723"/>
    </source>
</evidence>
<evidence type="ECO:0000256" key="5">
    <source>
        <dbReference type="SAM" id="MobiDB-lite"/>
    </source>
</evidence>
<protein>
    <submittedName>
        <fullName evidence="6">Uncharacterized protein</fullName>
    </submittedName>
</protein>
<organism evidence="6 7">
    <name type="scientific">Cryomyces minteri</name>
    <dbReference type="NCBI Taxonomy" id="331657"/>
    <lineage>
        <taxon>Eukaryota</taxon>
        <taxon>Fungi</taxon>
        <taxon>Dikarya</taxon>
        <taxon>Ascomycota</taxon>
        <taxon>Pezizomycotina</taxon>
        <taxon>Dothideomycetes</taxon>
        <taxon>Dothideomycetes incertae sedis</taxon>
        <taxon>Cryomyces</taxon>
    </lineage>
</organism>
<sequence length="667" mass="72903">MASGQSYPSPTQAQVGGGAGPFYGHQNDGGHAQADVPSDLQISADLSRAIAPMMGSSSNGGHENATQHHQQQNVFDDRQPTSSEQMAQNVMDLQQNHSQAVEAQQTPGSASSRKRSKPMKRGPSKGYIKELADRLNQLENHIAPQNMHQQQPQSDMGYLHGLQQEDGMVRGLEQLRDFSPPSGAFPRKRTHSMSEGYSGAYNLPQRQSVGGNYQESPRQMSHLQTAQSGPSSDMRLQYSPSGPNPHAYKFSPQDTGRRESIGMSYDPDLSAAVAALQWDESAVDQYYHLSVQCEIENAANRGVQSNIVYAQSLALMVLVADKEGPAVARGEFWPPHTQWLARVVDLLIYMKANQSKSPERYLMDPDPDSNMKLVRRLWWVVFVMDKWHALSTADPPKIQEYTSTLLVEDKVLLGEATYHLVRLSAIMGHIAEVVSAYINTPANTMSPLGSTARLLRLTLEGELSRFCESSDAASGSSTLVTLAYQHTTLLAKCLNSQCDPRDVIGIPVKMAALLRSSRMQVTPLNHHFAALAALVLYELQDIPHVSQDVKDGARRGFADIEEALGPSRMLAIQEDGLGWDAAIRDFLARKSQQPQQVDGNNARMGLQHLADAAIKEGRGDVSPPPTAVAALPDAAILSVGAVWNPIMLTTNGYLASMSEDSFRMASL</sequence>
<dbReference type="EMBL" id="NAJN01002043">
    <property type="protein sequence ID" value="TKA58662.1"/>
    <property type="molecule type" value="Genomic_DNA"/>
</dbReference>
<dbReference type="CDD" id="cd12148">
    <property type="entry name" value="fungal_TF_MHR"/>
    <property type="match status" value="1"/>
</dbReference>
<evidence type="ECO:0000256" key="3">
    <source>
        <dbReference type="ARBA" id="ARBA00023125"/>
    </source>
</evidence>
<evidence type="ECO:0000313" key="6">
    <source>
        <dbReference type="EMBL" id="TKA58662.1"/>
    </source>
</evidence>
<reference evidence="6 7" key="1">
    <citation type="submission" date="2017-03" db="EMBL/GenBank/DDBJ databases">
        <title>Genomes of endolithic fungi from Antarctica.</title>
        <authorList>
            <person name="Coleine C."/>
            <person name="Masonjones S."/>
            <person name="Stajich J.E."/>
        </authorList>
    </citation>
    <scope>NUCLEOTIDE SEQUENCE [LARGE SCALE GENOMIC DNA]</scope>
    <source>
        <strain evidence="6 7">CCFEE 5187</strain>
    </source>
</reference>
<comment type="caution">
    <text evidence="6">The sequence shown here is derived from an EMBL/GenBank/DDBJ whole genome shotgun (WGS) entry which is preliminary data.</text>
</comment>
<dbReference type="Proteomes" id="UP000308768">
    <property type="component" value="Unassembled WGS sequence"/>
</dbReference>
<dbReference type="AlphaFoldDB" id="A0A4U0W8I6"/>
<comment type="subcellular location">
    <subcellularLocation>
        <location evidence="1">Nucleus</location>
    </subcellularLocation>
</comment>
<feature type="compositionally biased region" description="Polar residues" evidence="5">
    <location>
        <begin position="67"/>
        <end position="111"/>
    </location>
</feature>
<keyword evidence="4" id="KW-0539">Nucleus</keyword>
<dbReference type="GO" id="GO:0005634">
    <property type="term" value="C:nucleus"/>
    <property type="evidence" value="ECO:0007669"/>
    <property type="project" value="UniProtKB-SubCell"/>
</dbReference>
<feature type="compositionally biased region" description="Basic residues" evidence="5">
    <location>
        <begin position="112"/>
        <end position="123"/>
    </location>
</feature>
<dbReference type="GO" id="GO:0046872">
    <property type="term" value="F:metal ion binding"/>
    <property type="evidence" value="ECO:0007669"/>
    <property type="project" value="UniProtKB-KW"/>
</dbReference>
<evidence type="ECO:0000256" key="1">
    <source>
        <dbReference type="ARBA" id="ARBA00004123"/>
    </source>
</evidence>
<evidence type="ECO:0000313" key="7">
    <source>
        <dbReference type="Proteomes" id="UP000308768"/>
    </source>
</evidence>
<keyword evidence="3" id="KW-0238">DNA-binding</keyword>
<dbReference type="PANTHER" id="PTHR46910">
    <property type="entry name" value="TRANSCRIPTION FACTOR PDR1"/>
    <property type="match status" value="1"/>
</dbReference>
<dbReference type="PANTHER" id="PTHR46910:SF3">
    <property type="entry name" value="HALOTOLERANCE PROTEIN 9-RELATED"/>
    <property type="match status" value="1"/>
</dbReference>
<dbReference type="GO" id="GO:0003700">
    <property type="term" value="F:DNA-binding transcription factor activity"/>
    <property type="evidence" value="ECO:0007669"/>
    <property type="project" value="InterPro"/>
</dbReference>
<name>A0A4U0W8I6_9PEZI</name>
<feature type="compositionally biased region" description="Polar residues" evidence="5">
    <location>
        <begin position="204"/>
        <end position="231"/>
    </location>
</feature>
<evidence type="ECO:0000256" key="4">
    <source>
        <dbReference type="ARBA" id="ARBA00023242"/>
    </source>
</evidence>
<dbReference type="OrthoDB" id="5426978at2759"/>